<evidence type="ECO:0000256" key="1">
    <source>
        <dbReference type="SAM" id="MobiDB-lite"/>
    </source>
</evidence>
<dbReference type="Pfam" id="PF13193">
    <property type="entry name" value="AMP-binding_C"/>
    <property type="match status" value="1"/>
</dbReference>
<protein>
    <submittedName>
        <fullName evidence="4">Fatty-acyl-CoA synthase</fullName>
    </submittedName>
</protein>
<dbReference type="EMBL" id="UESZ01000001">
    <property type="protein sequence ID" value="SSA35882.1"/>
    <property type="molecule type" value="Genomic_DNA"/>
</dbReference>
<dbReference type="InterPro" id="IPR050237">
    <property type="entry name" value="ATP-dep_AMP-bd_enzyme"/>
</dbReference>
<keyword evidence="5" id="KW-1185">Reference proteome</keyword>
<dbReference type="InterPro" id="IPR025110">
    <property type="entry name" value="AMP-bd_C"/>
</dbReference>
<feature type="domain" description="AMP-binding enzyme C-terminal" evidence="3">
    <location>
        <begin position="429"/>
        <end position="504"/>
    </location>
</feature>
<evidence type="ECO:0000313" key="4">
    <source>
        <dbReference type="EMBL" id="SSA35882.1"/>
    </source>
</evidence>
<dbReference type="InterPro" id="IPR042099">
    <property type="entry name" value="ANL_N_sf"/>
</dbReference>
<dbReference type="GO" id="GO:0016877">
    <property type="term" value="F:ligase activity, forming carbon-sulfur bonds"/>
    <property type="evidence" value="ECO:0007669"/>
    <property type="project" value="UniProtKB-ARBA"/>
</dbReference>
<dbReference type="Proteomes" id="UP000250028">
    <property type="component" value="Unassembled WGS sequence"/>
</dbReference>
<feature type="region of interest" description="Disordered" evidence="1">
    <location>
        <begin position="504"/>
        <end position="523"/>
    </location>
</feature>
<gene>
    <name evidence="4" type="ORF">SAMN04489750_3257</name>
</gene>
<dbReference type="Pfam" id="PF00501">
    <property type="entry name" value="AMP-binding"/>
    <property type="match status" value="1"/>
</dbReference>
<name>A0A2Y9BUK7_9MICO</name>
<dbReference type="AlphaFoldDB" id="A0A2Y9BUK7"/>
<dbReference type="PANTHER" id="PTHR43767">
    <property type="entry name" value="LONG-CHAIN-FATTY-ACID--COA LIGASE"/>
    <property type="match status" value="1"/>
</dbReference>
<accession>A0A2Y9BUK7</accession>
<evidence type="ECO:0000259" key="3">
    <source>
        <dbReference type="Pfam" id="PF13193"/>
    </source>
</evidence>
<reference evidence="5" key="1">
    <citation type="submission" date="2016-10" db="EMBL/GenBank/DDBJ databases">
        <authorList>
            <person name="Varghese N."/>
            <person name="Submissions S."/>
        </authorList>
    </citation>
    <scope>NUCLEOTIDE SEQUENCE [LARGE SCALE GENOMIC DNA]</scope>
    <source>
        <strain evidence="5">DSM 22951</strain>
    </source>
</reference>
<evidence type="ECO:0000313" key="5">
    <source>
        <dbReference type="Proteomes" id="UP000250028"/>
    </source>
</evidence>
<dbReference type="InterPro" id="IPR045851">
    <property type="entry name" value="AMP-bd_C_sf"/>
</dbReference>
<evidence type="ECO:0000259" key="2">
    <source>
        <dbReference type="Pfam" id="PF00501"/>
    </source>
</evidence>
<proteinExistence type="predicted"/>
<sequence>MITDRLRAPAYMPDLLVRALARGRSLPAVQLPGATLSYAQLRDRISQFAQAYTAAGVMPGTPVAVLSANRPEVFFVLGAGYLTATRATALHPKGSLDDHAFVLEDAGIDTLVFDPAGYADHVVALAERLPGLTRLFSLGPAPIGTDLVTLADTFTPRRLVAPQVHADQPSSLVYTGGSTGRPKGVVGTYRSTAMLTQIQLSEWEWPTTLRFLFCTPLGHAAGGFWIPVLLRGGSMVAMSAFSATAFLETVQRERITATMLVPTMLYAILDHPDLDSYDVSSLEVIYYGASPISPSRLAEAIRRFGPIFFQFYGQTESPMTISVMRRSEHREDDLERLASCGRPVAWLEVALLDPDGTAVSPGVSGEVCVRGPLVTDGYWNRPEETDRLFAGGWLHTGDIARQDADGFLTIVDRTKDVIISGGFNVFPREIEDVISAQPAVAEVAVIGVPDPKWGEAVKAVVVPQPGQHPDVAAIIAAVRERKGPSHAPKSVDIVSELPLTAVGKPDKPTLRQRYWQGQTRQVG</sequence>
<organism evidence="4 5">
    <name type="scientific">Branchiibius hedensis</name>
    <dbReference type="NCBI Taxonomy" id="672460"/>
    <lineage>
        <taxon>Bacteria</taxon>
        <taxon>Bacillati</taxon>
        <taxon>Actinomycetota</taxon>
        <taxon>Actinomycetes</taxon>
        <taxon>Micrococcales</taxon>
        <taxon>Dermacoccaceae</taxon>
        <taxon>Branchiibius</taxon>
    </lineage>
</organism>
<dbReference type="Gene3D" id="3.40.50.12780">
    <property type="entry name" value="N-terminal domain of ligase-like"/>
    <property type="match status" value="1"/>
</dbReference>
<dbReference type="Gene3D" id="3.30.300.30">
    <property type="match status" value="1"/>
</dbReference>
<feature type="domain" description="AMP-dependent synthetase/ligase" evidence="2">
    <location>
        <begin position="22"/>
        <end position="379"/>
    </location>
</feature>
<dbReference type="SUPFAM" id="SSF56801">
    <property type="entry name" value="Acetyl-CoA synthetase-like"/>
    <property type="match status" value="1"/>
</dbReference>
<dbReference type="PROSITE" id="PS00455">
    <property type="entry name" value="AMP_BINDING"/>
    <property type="match status" value="1"/>
</dbReference>
<dbReference type="InterPro" id="IPR020845">
    <property type="entry name" value="AMP-binding_CS"/>
</dbReference>
<dbReference type="RefSeq" id="WP_109687445.1">
    <property type="nucleotide sequence ID" value="NZ_QGDN01000001.1"/>
</dbReference>
<dbReference type="OrthoDB" id="9803968at2"/>
<dbReference type="PANTHER" id="PTHR43767:SF7">
    <property type="entry name" value="MEDIUM_LONG-CHAIN-FATTY-ACID--COA LIGASE FADD8"/>
    <property type="match status" value="1"/>
</dbReference>
<dbReference type="InterPro" id="IPR000873">
    <property type="entry name" value="AMP-dep_synth/lig_dom"/>
</dbReference>